<sequence>MTGGGERVREGRVAQGSLAWTKMSTETLSSVPSTSPCIHFPLRSCLQSESALIKGTNLSRSNQVAVLAGAADNSRRFDQKYIIFSSLPACLDAFVWGQELQEVEQEMLNDGQIRACLRWEAGSRPPNKLWARGHSRDGAGRGWLWRWEKQPEEHRRGIK</sequence>
<dbReference type="AlphaFoldDB" id="A0A4Z2IRL7"/>
<evidence type="ECO:0000313" key="1">
    <source>
        <dbReference type="EMBL" id="TNN80174.1"/>
    </source>
</evidence>
<comment type="caution">
    <text evidence="1">The sequence shown here is derived from an EMBL/GenBank/DDBJ whole genome shotgun (WGS) entry which is preliminary data.</text>
</comment>
<proteinExistence type="predicted"/>
<dbReference type="Proteomes" id="UP000314294">
    <property type="component" value="Unassembled WGS sequence"/>
</dbReference>
<name>A0A4Z2IRL7_9TELE</name>
<gene>
    <name evidence="1" type="ORF">EYF80_009499</name>
</gene>
<protein>
    <submittedName>
        <fullName evidence="1">Uncharacterized protein</fullName>
    </submittedName>
</protein>
<evidence type="ECO:0000313" key="2">
    <source>
        <dbReference type="Proteomes" id="UP000314294"/>
    </source>
</evidence>
<reference evidence="1 2" key="1">
    <citation type="submission" date="2019-03" db="EMBL/GenBank/DDBJ databases">
        <title>First draft genome of Liparis tanakae, snailfish: a comprehensive survey of snailfish specific genes.</title>
        <authorList>
            <person name="Kim W."/>
            <person name="Song I."/>
            <person name="Jeong J.-H."/>
            <person name="Kim D."/>
            <person name="Kim S."/>
            <person name="Ryu S."/>
            <person name="Song J.Y."/>
            <person name="Lee S.K."/>
        </authorList>
    </citation>
    <scope>NUCLEOTIDE SEQUENCE [LARGE SCALE GENOMIC DNA]</scope>
    <source>
        <tissue evidence="1">Muscle</tissue>
    </source>
</reference>
<organism evidence="1 2">
    <name type="scientific">Liparis tanakae</name>
    <name type="common">Tanaka's snailfish</name>
    <dbReference type="NCBI Taxonomy" id="230148"/>
    <lineage>
        <taxon>Eukaryota</taxon>
        <taxon>Metazoa</taxon>
        <taxon>Chordata</taxon>
        <taxon>Craniata</taxon>
        <taxon>Vertebrata</taxon>
        <taxon>Euteleostomi</taxon>
        <taxon>Actinopterygii</taxon>
        <taxon>Neopterygii</taxon>
        <taxon>Teleostei</taxon>
        <taxon>Neoteleostei</taxon>
        <taxon>Acanthomorphata</taxon>
        <taxon>Eupercaria</taxon>
        <taxon>Perciformes</taxon>
        <taxon>Cottioidei</taxon>
        <taxon>Cottales</taxon>
        <taxon>Liparidae</taxon>
        <taxon>Liparis</taxon>
    </lineage>
</organism>
<dbReference type="EMBL" id="SRLO01000056">
    <property type="protein sequence ID" value="TNN80174.1"/>
    <property type="molecule type" value="Genomic_DNA"/>
</dbReference>
<keyword evidence="2" id="KW-1185">Reference proteome</keyword>
<accession>A0A4Z2IRL7</accession>